<dbReference type="SUPFAM" id="SSF56801">
    <property type="entry name" value="Acetyl-CoA synthetase-like"/>
    <property type="match status" value="1"/>
</dbReference>
<dbReference type="PANTHER" id="PTHR24096">
    <property type="entry name" value="LONG-CHAIN-FATTY-ACID--COA LIGASE"/>
    <property type="match status" value="1"/>
</dbReference>
<dbReference type="InterPro" id="IPR042099">
    <property type="entry name" value="ANL_N_sf"/>
</dbReference>
<dbReference type="AlphaFoldDB" id="A0A7I9W6Y3"/>
<evidence type="ECO:0000313" key="2">
    <source>
        <dbReference type="EMBL" id="GFG53169.1"/>
    </source>
</evidence>
<organism evidence="2 3">
    <name type="scientific">Mycolicibacterium agri</name>
    <name type="common">Mycobacterium agri</name>
    <dbReference type="NCBI Taxonomy" id="36811"/>
    <lineage>
        <taxon>Bacteria</taxon>
        <taxon>Bacillati</taxon>
        <taxon>Actinomycetota</taxon>
        <taxon>Actinomycetes</taxon>
        <taxon>Mycobacteriales</taxon>
        <taxon>Mycobacteriaceae</taxon>
        <taxon>Mycolicibacterium</taxon>
    </lineage>
</organism>
<gene>
    <name evidence="2" type="ORF">MAGR_46100</name>
</gene>
<sequence length="321" mass="35608">MQIREHAEARPDKPAVIMHPSGATVTFGELEARANRLAHFFRKHGLREGDVVAILMENNEHFHAVMWAARRSGLYYVPINTHLTAAEAAYIIDNSSAKAIVGSAALRKVLEGLEAELPNGLPELLIVADCDIDGWHRYPECVADQPDTTIADEIEGDLLQYSSGTTGRPKGIKRELPHLPPSETPGMMSMLVSFWLDPEAVYLSPAPLYHTAPSVWSMQIQAGGITTVVMEKFDAEGCLDAIQRHRVTHGQFVPAMFTRMLKLPEQVRNSYDLSSLKRVMHAAAPCPVEIKKQMIDWWGPIIDEYYASSEAHGSTLITAEE</sequence>
<protein>
    <recommendedName>
        <fullName evidence="1">AMP-dependent synthetase/ligase domain-containing protein</fullName>
    </recommendedName>
</protein>
<dbReference type="Pfam" id="PF00501">
    <property type="entry name" value="AMP-binding"/>
    <property type="match status" value="1"/>
</dbReference>
<dbReference type="InterPro" id="IPR000873">
    <property type="entry name" value="AMP-dep_synth/lig_dom"/>
</dbReference>
<accession>A0A7I9W6Y3</accession>
<reference evidence="2 3" key="1">
    <citation type="journal article" date="2019" name="Emerg. Microbes Infect.">
        <title>Comprehensive subspecies identification of 175 nontuberculous mycobacteria species based on 7547 genomic profiles.</title>
        <authorList>
            <person name="Matsumoto Y."/>
            <person name="Kinjo T."/>
            <person name="Motooka D."/>
            <person name="Nabeya D."/>
            <person name="Jung N."/>
            <person name="Uechi K."/>
            <person name="Horii T."/>
            <person name="Iida T."/>
            <person name="Fujita J."/>
            <person name="Nakamura S."/>
        </authorList>
    </citation>
    <scope>NUCLEOTIDE SEQUENCE [LARGE SCALE GENOMIC DNA]</scope>
    <source>
        <strain evidence="2 3">JCM 6377</strain>
    </source>
</reference>
<dbReference type="InterPro" id="IPR020845">
    <property type="entry name" value="AMP-binding_CS"/>
</dbReference>
<dbReference type="Gene3D" id="3.40.50.12780">
    <property type="entry name" value="N-terminal domain of ligase-like"/>
    <property type="match status" value="1"/>
</dbReference>
<dbReference type="EMBL" id="BLKS01000001">
    <property type="protein sequence ID" value="GFG53169.1"/>
    <property type="molecule type" value="Genomic_DNA"/>
</dbReference>
<dbReference type="GO" id="GO:0016405">
    <property type="term" value="F:CoA-ligase activity"/>
    <property type="evidence" value="ECO:0007669"/>
    <property type="project" value="TreeGrafter"/>
</dbReference>
<dbReference type="Proteomes" id="UP000465302">
    <property type="component" value="Unassembled WGS sequence"/>
</dbReference>
<evidence type="ECO:0000259" key="1">
    <source>
        <dbReference type="Pfam" id="PF00501"/>
    </source>
</evidence>
<proteinExistence type="predicted"/>
<evidence type="ECO:0000313" key="3">
    <source>
        <dbReference type="Proteomes" id="UP000465302"/>
    </source>
</evidence>
<name>A0A7I9W6Y3_MYCAG</name>
<dbReference type="PROSITE" id="PS00455">
    <property type="entry name" value="AMP_BINDING"/>
    <property type="match status" value="1"/>
</dbReference>
<dbReference type="PANTHER" id="PTHR24096:SF323">
    <property type="entry name" value="BLR3536 PROTEIN"/>
    <property type="match status" value="1"/>
</dbReference>
<comment type="caution">
    <text evidence="2">The sequence shown here is derived from an EMBL/GenBank/DDBJ whole genome shotgun (WGS) entry which is preliminary data.</text>
</comment>
<feature type="domain" description="AMP-dependent synthetase/ligase" evidence="1">
    <location>
        <begin position="4"/>
        <end position="316"/>
    </location>
</feature>